<dbReference type="EMBL" id="VGLS01000112">
    <property type="protein sequence ID" value="MBM3223222.1"/>
    <property type="molecule type" value="Genomic_DNA"/>
</dbReference>
<dbReference type="GO" id="GO:0055085">
    <property type="term" value="P:transmembrane transport"/>
    <property type="evidence" value="ECO:0007669"/>
    <property type="project" value="InterPro"/>
</dbReference>
<evidence type="ECO:0000313" key="4">
    <source>
        <dbReference type="EMBL" id="MBM3223222.1"/>
    </source>
</evidence>
<dbReference type="Gene3D" id="3.40.190.10">
    <property type="entry name" value="Periplasmic binding protein-like II"/>
    <property type="match status" value="1"/>
</dbReference>
<evidence type="ECO:0000256" key="3">
    <source>
        <dbReference type="PIRSR" id="PIRSR039026-2"/>
    </source>
</evidence>
<dbReference type="Pfam" id="PF03480">
    <property type="entry name" value="DctP"/>
    <property type="match status" value="1"/>
</dbReference>
<evidence type="ECO:0000256" key="2">
    <source>
        <dbReference type="PIRSR" id="PIRSR039026-1"/>
    </source>
</evidence>
<organism evidence="4 5">
    <name type="scientific">Tectimicrobiota bacterium</name>
    <dbReference type="NCBI Taxonomy" id="2528274"/>
    <lineage>
        <taxon>Bacteria</taxon>
        <taxon>Pseudomonadati</taxon>
        <taxon>Nitrospinota/Tectimicrobiota group</taxon>
        <taxon>Candidatus Tectimicrobiota</taxon>
    </lineage>
</organism>
<feature type="binding site" evidence="3">
    <location>
        <position position="257"/>
    </location>
    <ligand>
        <name>substrate</name>
    </ligand>
</feature>
<dbReference type="Proteomes" id="UP000712673">
    <property type="component" value="Unassembled WGS sequence"/>
</dbReference>
<dbReference type="NCBIfam" id="NF037995">
    <property type="entry name" value="TRAP_S1"/>
    <property type="match status" value="1"/>
</dbReference>
<dbReference type="InterPro" id="IPR018389">
    <property type="entry name" value="DctP_fam"/>
</dbReference>
<protein>
    <submittedName>
        <fullName evidence="4">TRAP transporter substrate-binding protein</fullName>
    </submittedName>
</protein>
<name>A0A937W0T0_UNCTE</name>
<dbReference type="Gene3D" id="3.40.190.170">
    <property type="entry name" value="Bacterial extracellular solute-binding protein, family 7"/>
    <property type="match status" value="1"/>
</dbReference>
<feature type="binding site" evidence="2">
    <location>
        <position position="172"/>
    </location>
    <ligand>
        <name>substrate</name>
    </ligand>
</feature>
<keyword evidence="1" id="KW-0732">Signal</keyword>
<comment type="caution">
    <text evidence="4">The sequence shown here is derived from an EMBL/GenBank/DDBJ whole genome shotgun (WGS) entry which is preliminary data.</text>
</comment>
<dbReference type="AlphaFoldDB" id="A0A937W0T0"/>
<dbReference type="CDD" id="cd13604">
    <property type="entry name" value="PBP2_TRAP_ketoacid_lactate_like"/>
    <property type="match status" value="1"/>
</dbReference>
<gene>
    <name evidence="4" type="ORF">FJZ47_05375</name>
</gene>
<evidence type="ECO:0000256" key="1">
    <source>
        <dbReference type="ARBA" id="ARBA00022729"/>
    </source>
</evidence>
<proteinExistence type="predicted"/>
<dbReference type="InterPro" id="IPR038404">
    <property type="entry name" value="TRAP_DctP_sf"/>
</dbReference>
<dbReference type="InterPro" id="IPR026289">
    <property type="entry name" value="SBP_TakP-like"/>
</dbReference>
<feature type="binding site" evidence="3">
    <location>
        <position position="232"/>
    </location>
    <ligand>
        <name>Na(+)</name>
        <dbReference type="ChEBI" id="CHEBI:29101"/>
    </ligand>
</feature>
<dbReference type="PIRSF" id="PIRSF039026">
    <property type="entry name" value="SiaP"/>
    <property type="match status" value="1"/>
</dbReference>
<evidence type="ECO:0000313" key="5">
    <source>
        <dbReference type="Proteomes" id="UP000712673"/>
    </source>
</evidence>
<sequence length="381" mass="42343">MRQGKTPPVPATKSVSRRGLIRAAAGAAAVGVAMRPQRAIAQEKVSLKFQSGFPPKEPFHLIAVDWAKKIDEISGGRLKIELLPGGAVVPPFQVLDAIHTGTLDGGVGVPAYWFGKQVAFSLFGTGPSWGLDAEQMLGWIYYGGGQQLYDELVQKELKLDVQSFFLGPMPTQPLGWFKKGEIQKPEDLKGLKYRTVGLSADLFKQMGASVVILPGAEIVPALDRGVIDGAEWNNTSSDKTLGLQDVSKTYMVQSHHQSNEYLEILFNKKKLDTLPKDLQAIVRYAIMAESADMTWKFQDWNSRDLEELKSKYNVKVVKTPKAVLDAQLKAWDALLAEKAKDNPFFTKIMESQKAWAKRVGTWRQEIMVDQASAYEHFFKKG</sequence>
<dbReference type="GO" id="GO:0031317">
    <property type="term" value="C:tripartite ATP-independent periplasmic transporter complex"/>
    <property type="evidence" value="ECO:0007669"/>
    <property type="project" value="InterPro"/>
</dbReference>
<feature type="binding site" evidence="3">
    <location>
        <position position="231"/>
    </location>
    <ligand>
        <name>substrate</name>
    </ligand>
</feature>
<dbReference type="PANTHER" id="PTHR33376:SF5">
    <property type="entry name" value="EXTRACYTOPLASMIC SOLUTE RECEPTOR PROTEIN"/>
    <property type="match status" value="1"/>
</dbReference>
<accession>A0A937W0T0</accession>
<keyword evidence="3" id="KW-0479">Metal-binding</keyword>
<dbReference type="InterPro" id="IPR006311">
    <property type="entry name" value="TAT_signal"/>
</dbReference>
<dbReference type="PANTHER" id="PTHR33376">
    <property type="match status" value="1"/>
</dbReference>
<dbReference type="GO" id="GO:0046872">
    <property type="term" value="F:metal ion binding"/>
    <property type="evidence" value="ECO:0007669"/>
    <property type="project" value="UniProtKB-KW"/>
</dbReference>
<dbReference type="PROSITE" id="PS51318">
    <property type="entry name" value="TAT"/>
    <property type="match status" value="1"/>
</dbReference>
<feature type="binding site" evidence="2">
    <location>
        <position position="194"/>
    </location>
    <ligand>
        <name>substrate</name>
    </ligand>
</feature>
<reference evidence="4" key="1">
    <citation type="submission" date="2019-03" db="EMBL/GenBank/DDBJ databases">
        <title>Lake Tanganyika Metagenome-Assembled Genomes (MAGs).</title>
        <authorList>
            <person name="Tran P."/>
        </authorList>
    </citation>
    <scope>NUCLEOTIDE SEQUENCE</scope>
    <source>
        <strain evidence="4">K_DeepCast_65m_m2_066</strain>
    </source>
</reference>